<feature type="compositionally biased region" description="Low complexity" evidence="1">
    <location>
        <begin position="23"/>
        <end position="36"/>
    </location>
</feature>
<gene>
    <name evidence="2" type="ORF">TSPGSL018_19265</name>
</gene>
<feature type="non-terminal residue" evidence="2">
    <location>
        <position position="1"/>
    </location>
</feature>
<evidence type="ECO:0000313" key="2">
    <source>
        <dbReference type="EMBL" id="JAC64003.1"/>
    </source>
</evidence>
<evidence type="ECO:0000256" key="1">
    <source>
        <dbReference type="SAM" id="MobiDB-lite"/>
    </source>
</evidence>
<organism evidence="2">
    <name type="scientific">Tetraselmis sp. GSL018</name>
    <dbReference type="NCBI Taxonomy" id="582737"/>
    <lineage>
        <taxon>Eukaryota</taxon>
        <taxon>Viridiplantae</taxon>
        <taxon>Chlorophyta</taxon>
        <taxon>core chlorophytes</taxon>
        <taxon>Chlorodendrophyceae</taxon>
        <taxon>Chlorodendrales</taxon>
        <taxon>Chlorodendraceae</taxon>
        <taxon>Tetraselmis</taxon>
    </lineage>
</organism>
<reference evidence="2" key="1">
    <citation type="submission" date="2014-05" db="EMBL/GenBank/DDBJ databases">
        <title>The transcriptome of the halophilic microalga Tetraselmis sp. GSL018 isolated from the Great Salt Lake, Utah.</title>
        <authorList>
            <person name="Jinkerson R.E."/>
            <person name="D'Adamo S."/>
            <person name="Posewitz M.C."/>
        </authorList>
    </citation>
    <scope>NUCLEOTIDE SEQUENCE</scope>
    <source>
        <strain evidence="2">GSL018</strain>
    </source>
</reference>
<feature type="non-terminal residue" evidence="2">
    <location>
        <position position="67"/>
    </location>
</feature>
<dbReference type="EMBL" id="GBEZ01022854">
    <property type="protein sequence ID" value="JAC64003.1"/>
    <property type="molecule type" value="Transcribed_RNA"/>
</dbReference>
<feature type="region of interest" description="Disordered" evidence="1">
    <location>
        <begin position="1"/>
        <end position="36"/>
    </location>
</feature>
<protein>
    <submittedName>
        <fullName evidence="2">Uncharacterized protein</fullName>
    </submittedName>
</protein>
<name>A0A061QWB5_9CHLO</name>
<accession>A0A061QWB5</accession>
<sequence length="67" mass="6954">FRVPPTPVLSGLPGRAPGHLGRPGSQAPSAPSLSAQAPWLREKGGLWAEFPDACRGNPVSIPLFPVS</sequence>
<proteinExistence type="predicted"/>
<dbReference type="AlphaFoldDB" id="A0A061QWB5"/>